<keyword evidence="3" id="KW-1185">Reference proteome</keyword>
<sequence length="138" mass="15697">MSELKTKATTESVEDFLNSIEQATRKADGLKLLKIFKEETGEEPVLWGPSIVGFGKYKFKYPSGKEMDWFPVGFAPRKQSISVYIMLGNADLEPFLAKLGKHKKSKGCLYIKKLSDVDEDIFREMIRTSINLVQSKNQ</sequence>
<evidence type="ECO:0000313" key="3">
    <source>
        <dbReference type="Proteomes" id="UP000248882"/>
    </source>
</evidence>
<name>A0A2W7QTM9_9BACT</name>
<reference evidence="2 3" key="1">
    <citation type="submission" date="2018-06" db="EMBL/GenBank/DDBJ databases">
        <title>Genomic Encyclopedia of Archaeal and Bacterial Type Strains, Phase II (KMG-II): from individual species to whole genera.</title>
        <authorList>
            <person name="Goeker M."/>
        </authorList>
    </citation>
    <scope>NUCLEOTIDE SEQUENCE [LARGE SCALE GENOMIC DNA]</scope>
    <source>
        <strain evidence="2 3">DSM 19830</strain>
    </source>
</reference>
<dbReference type="SUPFAM" id="SSF159888">
    <property type="entry name" value="YdhG-like"/>
    <property type="match status" value="1"/>
</dbReference>
<protein>
    <submittedName>
        <fullName evidence="2">Uncharacterized protein DUF1801</fullName>
    </submittedName>
</protein>
<dbReference type="Pfam" id="PF08818">
    <property type="entry name" value="DUF1801"/>
    <property type="match status" value="1"/>
</dbReference>
<comment type="caution">
    <text evidence="2">The sequence shown here is derived from an EMBL/GenBank/DDBJ whole genome shotgun (WGS) entry which is preliminary data.</text>
</comment>
<accession>A0A2W7QTM9</accession>
<dbReference type="AlphaFoldDB" id="A0A2W7QTM9"/>
<evidence type="ECO:0000313" key="2">
    <source>
        <dbReference type="EMBL" id="PZX51953.1"/>
    </source>
</evidence>
<dbReference type="InterPro" id="IPR014922">
    <property type="entry name" value="YdhG-like"/>
</dbReference>
<dbReference type="OrthoDB" id="5951444at2"/>
<dbReference type="Proteomes" id="UP000248882">
    <property type="component" value="Unassembled WGS sequence"/>
</dbReference>
<evidence type="ECO:0000259" key="1">
    <source>
        <dbReference type="Pfam" id="PF08818"/>
    </source>
</evidence>
<proteinExistence type="predicted"/>
<feature type="domain" description="YdhG-like" evidence="1">
    <location>
        <begin position="25"/>
        <end position="130"/>
    </location>
</feature>
<gene>
    <name evidence="2" type="ORF">LV85_02102</name>
</gene>
<dbReference type="Gene3D" id="3.90.1150.200">
    <property type="match status" value="1"/>
</dbReference>
<dbReference type="EMBL" id="QKZT01000008">
    <property type="protein sequence ID" value="PZX51953.1"/>
    <property type="molecule type" value="Genomic_DNA"/>
</dbReference>
<organism evidence="2 3">
    <name type="scientific">Algoriphagus chordae</name>
    <dbReference type="NCBI Taxonomy" id="237019"/>
    <lineage>
        <taxon>Bacteria</taxon>
        <taxon>Pseudomonadati</taxon>
        <taxon>Bacteroidota</taxon>
        <taxon>Cytophagia</taxon>
        <taxon>Cytophagales</taxon>
        <taxon>Cyclobacteriaceae</taxon>
        <taxon>Algoriphagus</taxon>
    </lineage>
</organism>
<dbReference type="RefSeq" id="WP_111319079.1">
    <property type="nucleotide sequence ID" value="NZ_QKZT01000008.1"/>
</dbReference>